<accession>A0A2P2PGX8</accession>
<evidence type="ECO:0000313" key="2">
    <source>
        <dbReference type="EMBL" id="MBX53942.1"/>
    </source>
</evidence>
<proteinExistence type="predicted"/>
<protein>
    <submittedName>
        <fullName evidence="2">Uncharacterized protein</fullName>
    </submittedName>
</protein>
<evidence type="ECO:0000256" key="1">
    <source>
        <dbReference type="SAM" id="MobiDB-lite"/>
    </source>
</evidence>
<dbReference type="AlphaFoldDB" id="A0A2P2PGX8"/>
<dbReference type="EMBL" id="GGEC01073458">
    <property type="protein sequence ID" value="MBX53942.1"/>
    <property type="molecule type" value="Transcribed_RNA"/>
</dbReference>
<name>A0A2P2PGX8_RHIMU</name>
<organism evidence="2">
    <name type="scientific">Rhizophora mucronata</name>
    <name type="common">Asiatic mangrove</name>
    <dbReference type="NCBI Taxonomy" id="61149"/>
    <lineage>
        <taxon>Eukaryota</taxon>
        <taxon>Viridiplantae</taxon>
        <taxon>Streptophyta</taxon>
        <taxon>Embryophyta</taxon>
        <taxon>Tracheophyta</taxon>
        <taxon>Spermatophyta</taxon>
        <taxon>Magnoliopsida</taxon>
        <taxon>eudicotyledons</taxon>
        <taxon>Gunneridae</taxon>
        <taxon>Pentapetalae</taxon>
        <taxon>rosids</taxon>
        <taxon>fabids</taxon>
        <taxon>Malpighiales</taxon>
        <taxon>Rhizophoraceae</taxon>
        <taxon>Rhizophora</taxon>
    </lineage>
</organism>
<sequence length="25" mass="2829">MHISQPICPNQGPQLRHKQTAQQST</sequence>
<feature type="region of interest" description="Disordered" evidence="1">
    <location>
        <begin position="1"/>
        <end position="25"/>
    </location>
</feature>
<reference evidence="2" key="1">
    <citation type="submission" date="2018-02" db="EMBL/GenBank/DDBJ databases">
        <title>Rhizophora mucronata_Transcriptome.</title>
        <authorList>
            <person name="Meera S.P."/>
            <person name="Sreeshan A."/>
            <person name="Augustine A."/>
        </authorList>
    </citation>
    <scope>NUCLEOTIDE SEQUENCE</scope>
    <source>
        <tissue evidence="2">Leaf</tissue>
    </source>
</reference>